<evidence type="ECO:0000313" key="3">
    <source>
        <dbReference type="Proteomes" id="UP000053617"/>
    </source>
</evidence>
<feature type="region of interest" description="Disordered" evidence="1">
    <location>
        <begin position="1"/>
        <end position="23"/>
    </location>
</feature>
<accession>A0A0D2INT8</accession>
<feature type="compositionally biased region" description="Polar residues" evidence="1">
    <location>
        <begin position="1"/>
        <end position="13"/>
    </location>
</feature>
<evidence type="ECO:0000256" key="1">
    <source>
        <dbReference type="SAM" id="MobiDB-lite"/>
    </source>
</evidence>
<dbReference type="AlphaFoldDB" id="A0A0D2INT8"/>
<organism evidence="2 3">
    <name type="scientific">Rhinocladiella mackenziei CBS 650.93</name>
    <dbReference type="NCBI Taxonomy" id="1442369"/>
    <lineage>
        <taxon>Eukaryota</taxon>
        <taxon>Fungi</taxon>
        <taxon>Dikarya</taxon>
        <taxon>Ascomycota</taxon>
        <taxon>Pezizomycotina</taxon>
        <taxon>Eurotiomycetes</taxon>
        <taxon>Chaetothyriomycetidae</taxon>
        <taxon>Chaetothyriales</taxon>
        <taxon>Herpotrichiellaceae</taxon>
        <taxon>Rhinocladiella</taxon>
    </lineage>
</organism>
<dbReference type="GeneID" id="25290183"/>
<dbReference type="EMBL" id="KN847476">
    <property type="protein sequence ID" value="KIX07459.1"/>
    <property type="molecule type" value="Genomic_DNA"/>
</dbReference>
<dbReference type="HOGENOM" id="CLU_1540939_0_0_1"/>
<name>A0A0D2INT8_9EURO</name>
<dbReference type="RefSeq" id="XP_013274595.1">
    <property type="nucleotide sequence ID" value="XM_013419141.1"/>
</dbReference>
<keyword evidence="3" id="KW-1185">Reference proteome</keyword>
<dbReference type="VEuPathDB" id="FungiDB:Z518_02112"/>
<evidence type="ECO:0000313" key="2">
    <source>
        <dbReference type="EMBL" id="KIX07459.1"/>
    </source>
</evidence>
<proteinExistence type="predicted"/>
<sequence>MSTMIVNGTTSDANGHVDGDTGPPKTRVFYLGQPPLVEDLARLCDQAVDQNLYPLASAFPKNIVVYEMSQFAGKHEDKGLVERLQDEWNHILAYGPGVVVIEGLEPVVDSADTVFDEEEHATFHFTERKQVSETGYKLDRNLKTANTFTKLAVNDPKTFVRYFANPWLRHVAEA</sequence>
<dbReference type="Proteomes" id="UP000053617">
    <property type="component" value="Unassembled WGS sequence"/>
</dbReference>
<reference evidence="2 3" key="1">
    <citation type="submission" date="2015-01" db="EMBL/GenBank/DDBJ databases">
        <title>The Genome Sequence of Rhinocladiella mackenzie CBS 650.93.</title>
        <authorList>
            <consortium name="The Broad Institute Genomics Platform"/>
            <person name="Cuomo C."/>
            <person name="de Hoog S."/>
            <person name="Gorbushina A."/>
            <person name="Stielow B."/>
            <person name="Teixiera M."/>
            <person name="Abouelleil A."/>
            <person name="Chapman S.B."/>
            <person name="Priest M."/>
            <person name="Young S.K."/>
            <person name="Wortman J."/>
            <person name="Nusbaum C."/>
            <person name="Birren B."/>
        </authorList>
    </citation>
    <scope>NUCLEOTIDE SEQUENCE [LARGE SCALE GENOMIC DNA]</scope>
    <source>
        <strain evidence="2 3">CBS 650.93</strain>
    </source>
</reference>
<protein>
    <submittedName>
        <fullName evidence="2">Rhinocladiella mackenziei CBS 650.93 unplaced genomic scaffold supercont1.2, whole genome shotgun sequence</fullName>
    </submittedName>
</protein>
<gene>
    <name evidence="2" type="ORF">Z518_02112</name>
</gene>
<dbReference type="STRING" id="1442369.A0A0D2INT8"/>